<name>A0A7N5KG45_AILME</name>
<keyword evidence="11" id="KW-1185">Reference proteome</keyword>
<reference evidence="10" key="2">
    <citation type="submission" date="2025-08" db="UniProtKB">
        <authorList>
            <consortium name="Ensembl"/>
        </authorList>
    </citation>
    <scope>IDENTIFICATION</scope>
</reference>
<dbReference type="GeneTree" id="ENSGT00390000010799"/>
<comment type="subunit">
    <text evidence="5">Component of the 60S ribosome. Component of the GAIT complex. Interacts with EIF4G1.</text>
</comment>
<reference evidence="10 11" key="1">
    <citation type="journal article" date="2010" name="Nature">
        <title>The sequence and de novo assembly of the giant panda genome.</title>
        <authorList>
            <person name="Li R."/>
            <person name="Fan W."/>
            <person name="Tian G."/>
            <person name="Zhu H."/>
            <person name="He L."/>
            <person name="Cai J."/>
            <person name="Huang Q."/>
            <person name="Cai Q."/>
            <person name="Li B."/>
            <person name="Bai Y."/>
            <person name="Zhang Z."/>
            <person name="Zhang Y."/>
            <person name="Wang W."/>
            <person name="Li J."/>
            <person name="Wei F."/>
            <person name="Li H."/>
            <person name="Jian M."/>
            <person name="Li J."/>
            <person name="Zhang Z."/>
            <person name="Nielsen R."/>
            <person name="Li D."/>
            <person name="Gu W."/>
            <person name="Yang Z."/>
            <person name="Xuan Z."/>
            <person name="Ryder O.A."/>
            <person name="Leung F.C."/>
            <person name="Zhou Y."/>
            <person name="Cao J."/>
            <person name="Sun X."/>
            <person name="Fu Y."/>
            <person name="Fang X."/>
            <person name="Guo X."/>
            <person name="Wang B."/>
            <person name="Hou R."/>
            <person name="Shen F."/>
            <person name="Mu B."/>
            <person name="Ni P."/>
            <person name="Lin R."/>
            <person name="Qian W."/>
            <person name="Wang G."/>
            <person name="Yu C."/>
            <person name="Nie W."/>
            <person name="Wang J."/>
            <person name="Wu Z."/>
            <person name="Liang H."/>
            <person name="Min J."/>
            <person name="Wu Q."/>
            <person name="Cheng S."/>
            <person name="Ruan J."/>
            <person name="Wang M."/>
            <person name="Shi Z."/>
            <person name="Wen M."/>
            <person name="Liu B."/>
            <person name="Ren X."/>
            <person name="Zheng H."/>
            <person name="Dong D."/>
            <person name="Cook K."/>
            <person name="Shan G."/>
            <person name="Zhang H."/>
            <person name="Kosiol C."/>
            <person name="Xie X."/>
            <person name="Lu Z."/>
            <person name="Zheng H."/>
            <person name="Li Y."/>
            <person name="Steiner C.C."/>
            <person name="Lam T.T."/>
            <person name="Lin S."/>
            <person name="Zhang Q."/>
            <person name="Li G."/>
            <person name="Tian J."/>
            <person name="Gong T."/>
            <person name="Liu H."/>
            <person name="Zhang D."/>
            <person name="Fang L."/>
            <person name="Ye C."/>
            <person name="Zhang J."/>
            <person name="Hu W."/>
            <person name="Xu A."/>
            <person name="Ren Y."/>
            <person name="Zhang G."/>
            <person name="Bruford M.W."/>
            <person name="Li Q."/>
            <person name="Ma L."/>
            <person name="Guo Y."/>
            <person name="An N."/>
            <person name="Hu Y."/>
            <person name="Zheng Y."/>
            <person name="Shi Y."/>
            <person name="Li Z."/>
            <person name="Liu Q."/>
            <person name="Chen Y."/>
            <person name="Zhao J."/>
            <person name="Qu N."/>
            <person name="Zhao S."/>
            <person name="Tian F."/>
            <person name="Wang X."/>
            <person name="Wang H."/>
            <person name="Xu L."/>
            <person name="Liu X."/>
            <person name="Vinar T."/>
            <person name="Wang Y."/>
            <person name="Lam T.W."/>
            <person name="Yiu S.M."/>
            <person name="Liu S."/>
            <person name="Zhang H."/>
            <person name="Li D."/>
            <person name="Huang Y."/>
            <person name="Wang X."/>
            <person name="Yang G."/>
            <person name="Jiang Z."/>
            <person name="Wang J."/>
            <person name="Qin N."/>
            <person name="Li L."/>
            <person name="Li J."/>
            <person name="Bolund L."/>
            <person name="Kristiansen K."/>
            <person name="Wong G.K."/>
            <person name="Olson M."/>
            <person name="Zhang X."/>
            <person name="Li S."/>
            <person name="Yang H."/>
            <person name="Wang J."/>
            <person name="Wang J."/>
        </authorList>
    </citation>
    <scope>NUCLEOTIDE SEQUENCE [LARGE SCALE GENOMIC DNA]</scope>
</reference>
<keyword evidence="4 9" id="KW-0687">Ribonucleoprotein</keyword>
<evidence type="ECO:0000256" key="8">
    <source>
        <dbReference type="ARBA" id="ARBA00045421"/>
    </source>
</evidence>
<dbReference type="InterPro" id="IPR023563">
    <property type="entry name" value="Ribosomal_uL13_CS"/>
</dbReference>
<dbReference type="PROSITE" id="PS00783">
    <property type="entry name" value="RIBOSOMAL_L13"/>
    <property type="match status" value="1"/>
</dbReference>
<organism evidence="10 11">
    <name type="scientific">Ailuropoda melanoleuca</name>
    <name type="common">Giant panda</name>
    <dbReference type="NCBI Taxonomy" id="9646"/>
    <lineage>
        <taxon>Eukaryota</taxon>
        <taxon>Metazoa</taxon>
        <taxon>Chordata</taxon>
        <taxon>Craniata</taxon>
        <taxon>Vertebrata</taxon>
        <taxon>Euteleostomi</taxon>
        <taxon>Mammalia</taxon>
        <taxon>Eutheria</taxon>
        <taxon>Laurasiatheria</taxon>
        <taxon>Carnivora</taxon>
        <taxon>Caniformia</taxon>
        <taxon>Ursidae</taxon>
        <taxon>Ailuropoda</taxon>
    </lineage>
</organism>
<comment type="function">
    <text evidence="8">Associated with ribosomes but is not required for canonical ribosome function and has extra-ribosomal functions. Component of the GAIT (gamma interferon-activated inhibitor of translation) complex which mediates interferon-gamma-induced transcript-selective translation inhibition in inflammation processes. Upon interferon-gamma activation and subsequent phosphorylation dissociates from the ribosome and assembles into the GAIT complex which binds to stem loop-containing GAIT elements in the 3'-UTR of diverse inflammatory mRNAs (such as ceruplasmin) and suppresses their translation. In the GAIT complex interacts with m7G cap-bound eIF4G at or near the eIF3-binding site and blocks the recruitment of the 43S ribosomal complex. Involved in methylation of rRNA.</text>
</comment>
<dbReference type="PANTHER" id="PTHR11545">
    <property type="entry name" value="RIBOSOMAL PROTEIN L13"/>
    <property type="match status" value="1"/>
</dbReference>
<dbReference type="Gene3D" id="6.10.250.3250">
    <property type="match status" value="1"/>
</dbReference>
<dbReference type="InterPro" id="IPR036899">
    <property type="entry name" value="Ribosomal_uL13_sf"/>
</dbReference>
<dbReference type="Ensembl" id="ENSAMET00000030836.1">
    <property type="protein sequence ID" value="ENSAMEP00000039607.1"/>
    <property type="gene ID" value="ENSAMEG00000014027.2"/>
</dbReference>
<dbReference type="InterPro" id="IPR005755">
    <property type="entry name" value="Ribosomal_uL13_euk/arc"/>
</dbReference>
<comment type="similarity">
    <text evidence="1 9">Belongs to the universal ribosomal protein uL13 family.</text>
</comment>
<evidence type="ECO:0000313" key="10">
    <source>
        <dbReference type="Ensembl" id="ENSAMEP00000039607.1"/>
    </source>
</evidence>
<dbReference type="Pfam" id="PF00572">
    <property type="entry name" value="Ribosomal_L13"/>
    <property type="match status" value="1"/>
</dbReference>
<dbReference type="GO" id="GO:0003729">
    <property type="term" value="F:mRNA binding"/>
    <property type="evidence" value="ECO:0007669"/>
    <property type="project" value="TreeGrafter"/>
</dbReference>
<sequence>MNPEPCFQSSAITGQVGGGQFVGRALGWLHSLCPYLPYFSSPLGRKVVVVRCEGINISGNFYRNKLKYLAFLRKRMNTNPSRGPYHFRAPSRIFWRTVRGMLPHKTKRGQAALDRLKVFDGIPPPYDKFAYLGRLAHEVGWKYQAVTATLEEKRKEKAKIHYRKKKQLMRLRKQAEKNVEKKIDKYTEVLKTHGLLV</sequence>
<evidence type="ECO:0000256" key="7">
    <source>
        <dbReference type="ARBA" id="ARBA00035367"/>
    </source>
</evidence>
<dbReference type="InterPro" id="IPR005822">
    <property type="entry name" value="Ribosomal_uL13"/>
</dbReference>
<dbReference type="SUPFAM" id="SSF52161">
    <property type="entry name" value="Ribosomal protein L13"/>
    <property type="match status" value="1"/>
</dbReference>
<evidence type="ECO:0000256" key="9">
    <source>
        <dbReference type="RuleBase" id="RU003877"/>
    </source>
</evidence>
<dbReference type="GO" id="GO:0022625">
    <property type="term" value="C:cytosolic large ribosomal subunit"/>
    <property type="evidence" value="ECO:0007669"/>
    <property type="project" value="TreeGrafter"/>
</dbReference>
<reference evidence="10" key="3">
    <citation type="submission" date="2025-09" db="UniProtKB">
        <authorList>
            <consortium name="Ensembl"/>
        </authorList>
    </citation>
    <scope>IDENTIFICATION</scope>
</reference>
<protein>
    <recommendedName>
        <fullName evidence="6">Large ribosomal subunit protein uL13</fullName>
    </recommendedName>
    <alternativeName>
        <fullName evidence="7">60S ribosomal protein L13a</fullName>
    </alternativeName>
</protein>
<dbReference type="NCBIfam" id="TIGR01077">
    <property type="entry name" value="L13_A_E"/>
    <property type="match status" value="1"/>
</dbReference>
<dbReference type="GO" id="GO:0006412">
    <property type="term" value="P:translation"/>
    <property type="evidence" value="ECO:0007669"/>
    <property type="project" value="InterPro"/>
</dbReference>
<dbReference type="AlphaFoldDB" id="A0A7N5KG45"/>
<dbReference type="PANTHER" id="PTHR11545:SF3">
    <property type="entry name" value="LARGE RIBOSOMAL SUBUNIT PROTEIN UL13"/>
    <property type="match status" value="1"/>
</dbReference>
<dbReference type="CDD" id="cd00392">
    <property type="entry name" value="Ribosomal_L13"/>
    <property type="match status" value="1"/>
</dbReference>
<proteinExistence type="inferred from homology"/>
<dbReference type="GO" id="GO:0017148">
    <property type="term" value="P:negative regulation of translation"/>
    <property type="evidence" value="ECO:0007669"/>
    <property type="project" value="TreeGrafter"/>
</dbReference>
<dbReference type="Gene3D" id="3.90.1180.10">
    <property type="entry name" value="Ribosomal protein L13"/>
    <property type="match status" value="1"/>
</dbReference>
<dbReference type="Proteomes" id="UP000008912">
    <property type="component" value="Unassembled WGS sequence"/>
</dbReference>
<evidence type="ECO:0000256" key="3">
    <source>
        <dbReference type="ARBA" id="ARBA00022980"/>
    </source>
</evidence>
<dbReference type="GO" id="GO:0003735">
    <property type="term" value="F:structural constituent of ribosome"/>
    <property type="evidence" value="ECO:0007669"/>
    <property type="project" value="InterPro"/>
</dbReference>
<evidence type="ECO:0000256" key="6">
    <source>
        <dbReference type="ARBA" id="ARBA00035201"/>
    </source>
</evidence>
<evidence type="ECO:0000313" key="11">
    <source>
        <dbReference type="Proteomes" id="UP000008912"/>
    </source>
</evidence>
<evidence type="ECO:0000256" key="4">
    <source>
        <dbReference type="ARBA" id="ARBA00023274"/>
    </source>
</evidence>
<gene>
    <name evidence="10" type="primary">RPL13A</name>
</gene>
<dbReference type="FunFam" id="6.10.250.3250:FF:000001">
    <property type="entry name" value="60S ribosomal protein L13a"/>
    <property type="match status" value="1"/>
</dbReference>
<keyword evidence="2" id="KW-0164">Citrullination</keyword>
<evidence type="ECO:0000256" key="5">
    <source>
        <dbReference type="ARBA" id="ARBA00026018"/>
    </source>
</evidence>
<keyword evidence="3 9" id="KW-0689">Ribosomal protein</keyword>
<evidence type="ECO:0000256" key="1">
    <source>
        <dbReference type="ARBA" id="ARBA00006227"/>
    </source>
</evidence>
<evidence type="ECO:0000256" key="2">
    <source>
        <dbReference type="ARBA" id="ARBA00022934"/>
    </source>
</evidence>
<accession>A0A7N5KG45</accession>